<feature type="compositionally biased region" description="Polar residues" evidence="1">
    <location>
        <begin position="125"/>
        <end position="137"/>
    </location>
</feature>
<keyword evidence="4" id="KW-1185">Reference proteome</keyword>
<gene>
    <name evidence="2" type="ORF">AKAME5_002892400</name>
    <name evidence="3" type="ORF">AKAME5_002892500</name>
</gene>
<accession>A0AAD3MTN9</accession>
<dbReference type="EMBL" id="BRZM01004744">
    <property type="protein sequence ID" value="GLD59345.1"/>
    <property type="molecule type" value="Genomic_DNA"/>
</dbReference>
<evidence type="ECO:0000256" key="1">
    <source>
        <dbReference type="SAM" id="MobiDB-lite"/>
    </source>
</evidence>
<comment type="caution">
    <text evidence="2">The sequence shown here is derived from an EMBL/GenBank/DDBJ whole genome shotgun (WGS) entry which is preliminary data.</text>
</comment>
<evidence type="ECO:0000313" key="2">
    <source>
        <dbReference type="EMBL" id="GLD59345.1"/>
    </source>
</evidence>
<dbReference type="EMBL" id="BRZM01004744">
    <property type="protein sequence ID" value="GLD59347.1"/>
    <property type="molecule type" value="Genomic_DNA"/>
</dbReference>
<proteinExistence type="predicted"/>
<organism evidence="2 4">
    <name type="scientific">Lates japonicus</name>
    <name type="common">Japanese lates</name>
    <dbReference type="NCBI Taxonomy" id="270547"/>
    <lineage>
        <taxon>Eukaryota</taxon>
        <taxon>Metazoa</taxon>
        <taxon>Chordata</taxon>
        <taxon>Craniata</taxon>
        <taxon>Vertebrata</taxon>
        <taxon>Euteleostomi</taxon>
        <taxon>Actinopterygii</taxon>
        <taxon>Neopterygii</taxon>
        <taxon>Teleostei</taxon>
        <taxon>Neoteleostei</taxon>
        <taxon>Acanthomorphata</taxon>
        <taxon>Carangaria</taxon>
        <taxon>Carangaria incertae sedis</taxon>
        <taxon>Centropomidae</taxon>
        <taxon>Lates</taxon>
    </lineage>
</organism>
<sequence>MGVISHPLSPCGRLGRRLMQITGRSCTHSTSLTCSQKGNGVWREWERKCTLRPKWNTRWQEVGRRPLKLTPGLCAGMASAIDPARDGRGGEPAAPRGPTDHADLLWARRTAAESDGAQPHCSESYHCSDSQSQLAAS</sequence>
<evidence type="ECO:0000313" key="3">
    <source>
        <dbReference type="EMBL" id="GLD59347.1"/>
    </source>
</evidence>
<feature type="region of interest" description="Disordered" evidence="1">
    <location>
        <begin position="80"/>
        <end position="137"/>
    </location>
</feature>
<dbReference type="AlphaFoldDB" id="A0AAD3MTN9"/>
<evidence type="ECO:0000313" key="4">
    <source>
        <dbReference type="Proteomes" id="UP001279410"/>
    </source>
</evidence>
<reference evidence="2" key="1">
    <citation type="submission" date="2022-08" db="EMBL/GenBank/DDBJ databases">
        <title>Genome sequencing of akame (Lates japonicus).</title>
        <authorList>
            <person name="Hashiguchi Y."/>
            <person name="Takahashi H."/>
        </authorList>
    </citation>
    <scope>NUCLEOTIDE SEQUENCE</scope>
    <source>
        <strain evidence="2">Kochi</strain>
    </source>
</reference>
<dbReference type="Proteomes" id="UP001279410">
    <property type="component" value="Unassembled WGS sequence"/>
</dbReference>
<protein>
    <submittedName>
        <fullName evidence="2">Uncharacterized protein</fullName>
    </submittedName>
</protein>
<name>A0AAD3MTN9_LATJO</name>